<evidence type="ECO:0000313" key="4">
    <source>
        <dbReference type="EMBL" id="SEF92047.1"/>
    </source>
</evidence>
<reference evidence="4 5" key="1">
    <citation type="submission" date="2016-10" db="EMBL/GenBank/DDBJ databases">
        <authorList>
            <person name="de Groot N.N."/>
        </authorList>
    </citation>
    <scope>NUCLEOTIDE SEQUENCE [LARGE SCALE GENOMIC DNA]</scope>
    <source>
        <strain evidence="4 5">DSM 22489</strain>
    </source>
</reference>
<dbReference type="PANTHER" id="PTHR42774:SF3">
    <property type="entry name" value="KETOHEXOKINASE"/>
    <property type="match status" value="1"/>
</dbReference>
<keyword evidence="5" id="KW-1185">Reference proteome</keyword>
<dbReference type="PANTHER" id="PTHR42774">
    <property type="entry name" value="PHOSPHOTRANSFERASE SYSTEM TRANSPORT PROTEIN"/>
    <property type="match status" value="1"/>
</dbReference>
<dbReference type="GO" id="GO:0016301">
    <property type="term" value="F:kinase activity"/>
    <property type="evidence" value="ECO:0007669"/>
    <property type="project" value="UniProtKB-KW"/>
</dbReference>
<feature type="domain" description="Carbohydrate kinase PfkB" evidence="3">
    <location>
        <begin position="24"/>
        <end position="286"/>
    </location>
</feature>
<proteinExistence type="predicted"/>
<dbReference type="InterPro" id="IPR011611">
    <property type="entry name" value="PfkB_dom"/>
</dbReference>
<organism evidence="4 5">
    <name type="scientific">Bryocella elongata</name>
    <dbReference type="NCBI Taxonomy" id="863522"/>
    <lineage>
        <taxon>Bacteria</taxon>
        <taxon>Pseudomonadati</taxon>
        <taxon>Acidobacteriota</taxon>
        <taxon>Terriglobia</taxon>
        <taxon>Terriglobales</taxon>
        <taxon>Acidobacteriaceae</taxon>
        <taxon>Bryocella</taxon>
    </lineage>
</organism>
<evidence type="ECO:0000259" key="3">
    <source>
        <dbReference type="Pfam" id="PF00294"/>
    </source>
</evidence>
<dbReference type="Pfam" id="PF00294">
    <property type="entry name" value="PfkB"/>
    <property type="match status" value="1"/>
</dbReference>
<evidence type="ECO:0000256" key="2">
    <source>
        <dbReference type="ARBA" id="ARBA00022777"/>
    </source>
</evidence>
<name>A0A1H5VZS3_9BACT</name>
<dbReference type="Gene3D" id="3.40.1190.20">
    <property type="match status" value="1"/>
</dbReference>
<protein>
    <submittedName>
        <fullName evidence="4">Ribokinase/sulfofructose kinase</fullName>
    </submittedName>
</protein>
<keyword evidence="1" id="KW-0808">Transferase</keyword>
<dbReference type="EMBL" id="FNVA01000002">
    <property type="protein sequence ID" value="SEF92047.1"/>
    <property type="molecule type" value="Genomic_DNA"/>
</dbReference>
<dbReference type="InterPro" id="IPR029056">
    <property type="entry name" value="Ribokinase-like"/>
</dbReference>
<dbReference type="InterPro" id="IPR052562">
    <property type="entry name" value="Ketohexokinase-related"/>
</dbReference>
<dbReference type="SUPFAM" id="SSF53613">
    <property type="entry name" value="Ribokinase-like"/>
    <property type="match status" value="1"/>
</dbReference>
<sequence length="320" mass="34161">MSLSVRSVDLVGVGLNATDTVIAVDHYPERGSKIGYRDETVMPGGQVASTVVACAHWGLSARYVGKLGDDDAARLHAREFERAGVEAQIVNVAGAASHKSLILVDHDGERTVLGRRDPRLTLRPEEIRREWIVNARALHVDGYDTAAATLAATWAREAGVPVISDIDEPYPGVEALLEKIDYLIVSRDFPCALMGETDYAKALLAMHERFGNILSATTLGPGGVLAFDGKQFHYSAAFNVPVVDTTGAGDTFHAGFIFGLLQGWSLDRIMEYSCAAAARNCMFTGARGGLGTVAEIEAIVATTPRHSAPAYVTPLLAIPA</sequence>
<dbReference type="InterPro" id="IPR002173">
    <property type="entry name" value="Carboh/pur_kinase_PfkB_CS"/>
</dbReference>
<dbReference type="PROSITE" id="PS00584">
    <property type="entry name" value="PFKB_KINASES_2"/>
    <property type="match status" value="1"/>
</dbReference>
<dbReference type="AlphaFoldDB" id="A0A1H5VZS3"/>
<evidence type="ECO:0000256" key="1">
    <source>
        <dbReference type="ARBA" id="ARBA00022679"/>
    </source>
</evidence>
<dbReference type="Proteomes" id="UP000236728">
    <property type="component" value="Unassembled WGS sequence"/>
</dbReference>
<dbReference type="OrthoDB" id="9813569at2"/>
<keyword evidence="2 4" id="KW-0418">Kinase</keyword>
<evidence type="ECO:0000313" key="5">
    <source>
        <dbReference type="Proteomes" id="UP000236728"/>
    </source>
</evidence>
<accession>A0A1H5VZS3</accession>
<gene>
    <name evidence="4" type="ORF">SAMN05421819_1361</name>
</gene>